<evidence type="ECO:0000313" key="3">
    <source>
        <dbReference type="EMBL" id="GLQ54166.1"/>
    </source>
</evidence>
<keyword evidence="1" id="KW-0732">Signal</keyword>
<name>A0ABQ5W398_9HYPH</name>
<evidence type="ECO:0000259" key="2">
    <source>
        <dbReference type="Pfam" id="PF00188"/>
    </source>
</evidence>
<reference evidence="4" key="1">
    <citation type="journal article" date="2019" name="Int. J. Syst. Evol. Microbiol.">
        <title>The Global Catalogue of Microorganisms (GCM) 10K type strain sequencing project: providing services to taxonomists for standard genome sequencing and annotation.</title>
        <authorList>
            <consortium name="The Broad Institute Genomics Platform"/>
            <consortium name="The Broad Institute Genome Sequencing Center for Infectious Disease"/>
            <person name="Wu L."/>
            <person name="Ma J."/>
        </authorList>
    </citation>
    <scope>NUCLEOTIDE SEQUENCE [LARGE SCALE GENOMIC DNA]</scope>
    <source>
        <strain evidence="4">NBRC 112416</strain>
    </source>
</reference>
<feature type="domain" description="SCP" evidence="2">
    <location>
        <begin position="63"/>
        <end position="164"/>
    </location>
</feature>
<evidence type="ECO:0000256" key="1">
    <source>
        <dbReference type="SAM" id="SignalP"/>
    </source>
</evidence>
<keyword evidence="4" id="KW-1185">Reference proteome</keyword>
<dbReference type="Proteomes" id="UP001156691">
    <property type="component" value="Unassembled WGS sequence"/>
</dbReference>
<dbReference type="InterPro" id="IPR035940">
    <property type="entry name" value="CAP_sf"/>
</dbReference>
<dbReference type="RefSeq" id="WP_284339600.1">
    <property type="nucleotide sequence ID" value="NZ_BSNS01000007.1"/>
</dbReference>
<sequence length="167" mass="16698">MTDPNFTRRAIRPLSAIAAAAALSAVLAACSAFSGGGTPEALPVGLSARMDQPGASLDRAQALGLVNAYRATVGAPALTADAALDAQAQELANQYAASGSTPRTPQGLAAMRTSAGYATFAETFSGWRNSPPDAAALATANAQRAGIAVAANPASTYGVHWVLVLGQ</sequence>
<dbReference type="InterPro" id="IPR014044">
    <property type="entry name" value="CAP_dom"/>
</dbReference>
<feature type="chain" id="PRO_5045945577" description="SCP domain-containing protein" evidence="1">
    <location>
        <begin position="29"/>
        <end position="167"/>
    </location>
</feature>
<feature type="signal peptide" evidence="1">
    <location>
        <begin position="1"/>
        <end position="28"/>
    </location>
</feature>
<evidence type="ECO:0000313" key="4">
    <source>
        <dbReference type="Proteomes" id="UP001156691"/>
    </source>
</evidence>
<dbReference type="Pfam" id="PF00188">
    <property type="entry name" value="CAP"/>
    <property type="match status" value="1"/>
</dbReference>
<accession>A0ABQ5W398</accession>
<gene>
    <name evidence="3" type="ORF">GCM10010862_14250</name>
</gene>
<comment type="caution">
    <text evidence="3">The sequence shown here is derived from an EMBL/GenBank/DDBJ whole genome shotgun (WGS) entry which is preliminary data.</text>
</comment>
<dbReference type="EMBL" id="BSNS01000007">
    <property type="protein sequence ID" value="GLQ54166.1"/>
    <property type="molecule type" value="Genomic_DNA"/>
</dbReference>
<dbReference type="Gene3D" id="3.40.33.10">
    <property type="entry name" value="CAP"/>
    <property type="match status" value="1"/>
</dbReference>
<proteinExistence type="predicted"/>
<dbReference type="SUPFAM" id="SSF55797">
    <property type="entry name" value="PR-1-like"/>
    <property type="match status" value="1"/>
</dbReference>
<protein>
    <recommendedName>
        <fullName evidence="2">SCP domain-containing protein</fullName>
    </recommendedName>
</protein>
<organism evidence="3 4">
    <name type="scientific">Devosia nitrariae</name>
    <dbReference type="NCBI Taxonomy" id="2071872"/>
    <lineage>
        <taxon>Bacteria</taxon>
        <taxon>Pseudomonadati</taxon>
        <taxon>Pseudomonadota</taxon>
        <taxon>Alphaproteobacteria</taxon>
        <taxon>Hyphomicrobiales</taxon>
        <taxon>Devosiaceae</taxon>
        <taxon>Devosia</taxon>
    </lineage>
</organism>